<keyword evidence="3" id="KW-1185">Reference proteome</keyword>
<dbReference type="RefSeq" id="WP_081193235.1">
    <property type="nucleotide sequence ID" value="NZ_MWIH01000006.1"/>
</dbReference>
<keyword evidence="1" id="KW-1133">Transmembrane helix</keyword>
<feature type="transmembrane region" description="Helical" evidence="1">
    <location>
        <begin position="50"/>
        <end position="71"/>
    </location>
</feature>
<sequence>MTGSVTTAPTAAVPRPVLTASRMWLVAVAAGVFEMVLAVADLLAEGTASPGEIVAGVGVRLVVFAVAVYLVGWLRRGRNWARLTLAAMLGVIGTVTLLINPIQSLLQGHDPVAALAGLTLAEWLFTASRIVHLGAVVAAMVLMFRPAANTYFRRDRQR</sequence>
<gene>
    <name evidence="2" type="ORF">B1813_16070</name>
</gene>
<accession>A0A1V9A248</accession>
<feature type="transmembrane region" description="Helical" evidence="1">
    <location>
        <begin position="24"/>
        <end position="44"/>
    </location>
</feature>
<proteinExistence type="predicted"/>
<evidence type="ECO:0008006" key="4">
    <source>
        <dbReference type="Google" id="ProtNLM"/>
    </source>
</evidence>
<evidence type="ECO:0000313" key="3">
    <source>
        <dbReference type="Proteomes" id="UP000192591"/>
    </source>
</evidence>
<dbReference type="Proteomes" id="UP000192591">
    <property type="component" value="Unassembled WGS sequence"/>
</dbReference>
<organism evidence="2 3">
    <name type="scientific">Saccharomonospora piscinae</name>
    <dbReference type="NCBI Taxonomy" id="687388"/>
    <lineage>
        <taxon>Bacteria</taxon>
        <taxon>Bacillati</taxon>
        <taxon>Actinomycetota</taxon>
        <taxon>Actinomycetes</taxon>
        <taxon>Pseudonocardiales</taxon>
        <taxon>Pseudonocardiaceae</taxon>
        <taxon>Saccharomonospora</taxon>
    </lineage>
</organism>
<dbReference type="EMBL" id="MWIH01000006">
    <property type="protein sequence ID" value="OQO91014.1"/>
    <property type="molecule type" value="Genomic_DNA"/>
</dbReference>
<evidence type="ECO:0000256" key="1">
    <source>
        <dbReference type="SAM" id="Phobius"/>
    </source>
</evidence>
<comment type="caution">
    <text evidence="2">The sequence shown here is derived from an EMBL/GenBank/DDBJ whole genome shotgun (WGS) entry which is preliminary data.</text>
</comment>
<feature type="transmembrane region" description="Helical" evidence="1">
    <location>
        <begin position="123"/>
        <end position="144"/>
    </location>
</feature>
<reference evidence="2 3" key="1">
    <citation type="submission" date="2017-02" db="EMBL/GenBank/DDBJ databases">
        <title>Draft genome of Saccharomonospora sp. 154.</title>
        <authorList>
            <person name="Alonso-Carmona G.S."/>
            <person name="De La Haba R."/>
            <person name="Vera-Gargallo B."/>
            <person name="Sandoval-Trujillo A.H."/>
            <person name="Ramirez-Duran N."/>
            <person name="Ventosa A."/>
        </authorList>
    </citation>
    <scope>NUCLEOTIDE SEQUENCE [LARGE SCALE GENOMIC DNA]</scope>
    <source>
        <strain evidence="2 3">LRS4.154</strain>
    </source>
</reference>
<name>A0A1V9A248_SACPI</name>
<protein>
    <recommendedName>
        <fullName evidence="4">Integral membrane protein</fullName>
    </recommendedName>
</protein>
<keyword evidence="1" id="KW-0472">Membrane</keyword>
<dbReference type="AlphaFoldDB" id="A0A1V9A248"/>
<feature type="transmembrane region" description="Helical" evidence="1">
    <location>
        <begin position="83"/>
        <end position="103"/>
    </location>
</feature>
<evidence type="ECO:0000313" key="2">
    <source>
        <dbReference type="EMBL" id="OQO91014.1"/>
    </source>
</evidence>
<keyword evidence="1" id="KW-0812">Transmembrane</keyword>